<evidence type="ECO:0000313" key="3">
    <source>
        <dbReference type="EnsemblPlants" id="Pp3c12_18370V3.1"/>
    </source>
</evidence>
<evidence type="ECO:0000313" key="2">
    <source>
        <dbReference type="EMBL" id="PNR44063.1"/>
    </source>
</evidence>
<feature type="region of interest" description="Disordered" evidence="1">
    <location>
        <begin position="1"/>
        <end position="24"/>
    </location>
</feature>
<feature type="compositionally biased region" description="Basic and acidic residues" evidence="1">
    <location>
        <begin position="1"/>
        <end position="11"/>
    </location>
</feature>
<keyword evidence="4" id="KW-1185">Reference proteome</keyword>
<name>A0A2K1JRA9_PHYPA</name>
<dbReference type="InParanoid" id="A0A2K1JRA9"/>
<dbReference type="EnsemblPlants" id="Pp3c12_18370V3.1">
    <property type="protein sequence ID" value="Pp3c12_18370V3.1"/>
    <property type="gene ID" value="Pp3c12_18370"/>
</dbReference>
<dbReference type="EMBL" id="ABEU02000012">
    <property type="protein sequence ID" value="PNR44063.1"/>
    <property type="molecule type" value="Genomic_DNA"/>
</dbReference>
<organism evidence="2">
    <name type="scientific">Physcomitrium patens</name>
    <name type="common">Spreading-leaved earth moss</name>
    <name type="synonym">Physcomitrella patens</name>
    <dbReference type="NCBI Taxonomy" id="3218"/>
    <lineage>
        <taxon>Eukaryota</taxon>
        <taxon>Viridiplantae</taxon>
        <taxon>Streptophyta</taxon>
        <taxon>Embryophyta</taxon>
        <taxon>Bryophyta</taxon>
        <taxon>Bryophytina</taxon>
        <taxon>Bryopsida</taxon>
        <taxon>Funariidae</taxon>
        <taxon>Funariales</taxon>
        <taxon>Funariaceae</taxon>
        <taxon>Physcomitrium</taxon>
    </lineage>
</organism>
<reference evidence="2 4" key="2">
    <citation type="journal article" date="2018" name="Plant J.">
        <title>The Physcomitrella patens chromosome-scale assembly reveals moss genome structure and evolution.</title>
        <authorList>
            <person name="Lang D."/>
            <person name="Ullrich K.K."/>
            <person name="Murat F."/>
            <person name="Fuchs J."/>
            <person name="Jenkins J."/>
            <person name="Haas F.B."/>
            <person name="Piednoel M."/>
            <person name="Gundlach H."/>
            <person name="Van Bel M."/>
            <person name="Meyberg R."/>
            <person name="Vives C."/>
            <person name="Morata J."/>
            <person name="Symeonidi A."/>
            <person name="Hiss M."/>
            <person name="Muchero W."/>
            <person name="Kamisugi Y."/>
            <person name="Saleh O."/>
            <person name="Blanc G."/>
            <person name="Decker E.L."/>
            <person name="van Gessel N."/>
            <person name="Grimwood J."/>
            <person name="Hayes R.D."/>
            <person name="Graham S.W."/>
            <person name="Gunter L.E."/>
            <person name="McDaniel S.F."/>
            <person name="Hoernstein S.N.W."/>
            <person name="Larsson A."/>
            <person name="Li F.W."/>
            <person name="Perroud P.F."/>
            <person name="Phillips J."/>
            <person name="Ranjan P."/>
            <person name="Rokshar D.S."/>
            <person name="Rothfels C.J."/>
            <person name="Schneider L."/>
            <person name="Shu S."/>
            <person name="Stevenson D.W."/>
            <person name="Thummler F."/>
            <person name="Tillich M."/>
            <person name="Villarreal Aguilar J.C."/>
            <person name="Widiez T."/>
            <person name="Wong G.K."/>
            <person name="Wymore A."/>
            <person name="Zhang Y."/>
            <person name="Zimmer A.D."/>
            <person name="Quatrano R.S."/>
            <person name="Mayer K.F.X."/>
            <person name="Goodstein D."/>
            <person name="Casacuberta J.M."/>
            <person name="Vandepoele K."/>
            <person name="Reski R."/>
            <person name="Cuming A.C."/>
            <person name="Tuskan G.A."/>
            <person name="Maumus F."/>
            <person name="Salse J."/>
            <person name="Schmutz J."/>
            <person name="Rensing S.A."/>
        </authorList>
    </citation>
    <scope>NUCLEOTIDE SEQUENCE [LARGE SCALE GENOMIC DNA]</scope>
    <source>
        <strain evidence="3 4">cv. Gransden 2004</strain>
    </source>
</reference>
<accession>A0A2K1JRA9</accession>
<evidence type="ECO:0000256" key="1">
    <source>
        <dbReference type="SAM" id="MobiDB-lite"/>
    </source>
</evidence>
<sequence>MRSQGDSHRCTQLELQDPNPQAPNACSEGHYEIRKGLFCLLAGVVARKVGDGGICVPVKV</sequence>
<evidence type="ECO:0000313" key="4">
    <source>
        <dbReference type="Proteomes" id="UP000006727"/>
    </source>
</evidence>
<dbReference type="Proteomes" id="UP000006727">
    <property type="component" value="Chromosome 12"/>
</dbReference>
<proteinExistence type="predicted"/>
<dbReference type="Gramene" id="Pp3c12_18370V3.1">
    <property type="protein sequence ID" value="Pp3c12_18370V3.1"/>
    <property type="gene ID" value="Pp3c12_18370"/>
</dbReference>
<dbReference type="AlphaFoldDB" id="A0A2K1JRA9"/>
<reference evidence="2 4" key="1">
    <citation type="journal article" date="2008" name="Science">
        <title>The Physcomitrella genome reveals evolutionary insights into the conquest of land by plants.</title>
        <authorList>
            <person name="Rensing S."/>
            <person name="Lang D."/>
            <person name="Zimmer A."/>
            <person name="Terry A."/>
            <person name="Salamov A."/>
            <person name="Shapiro H."/>
            <person name="Nishiyama T."/>
            <person name="Perroud P.-F."/>
            <person name="Lindquist E."/>
            <person name="Kamisugi Y."/>
            <person name="Tanahashi T."/>
            <person name="Sakakibara K."/>
            <person name="Fujita T."/>
            <person name="Oishi K."/>
            <person name="Shin-I T."/>
            <person name="Kuroki Y."/>
            <person name="Toyoda A."/>
            <person name="Suzuki Y."/>
            <person name="Hashimoto A."/>
            <person name="Yamaguchi K."/>
            <person name="Sugano A."/>
            <person name="Kohara Y."/>
            <person name="Fujiyama A."/>
            <person name="Anterola A."/>
            <person name="Aoki S."/>
            <person name="Ashton N."/>
            <person name="Barbazuk W.B."/>
            <person name="Barker E."/>
            <person name="Bennetzen J."/>
            <person name="Bezanilla M."/>
            <person name="Blankenship R."/>
            <person name="Cho S.H."/>
            <person name="Dutcher S."/>
            <person name="Estelle M."/>
            <person name="Fawcett J.A."/>
            <person name="Gundlach H."/>
            <person name="Hanada K."/>
            <person name="Heyl A."/>
            <person name="Hicks K.A."/>
            <person name="Hugh J."/>
            <person name="Lohr M."/>
            <person name="Mayer K."/>
            <person name="Melkozernov A."/>
            <person name="Murata T."/>
            <person name="Nelson D."/>
            <person name="Pils B."/>
            <person name="Prigge M."/>
            <person name="Reiss B."/>
            <person name="Renner T."/>
            <person name="Rombauts S."/>
            <person name="Rushton P."/>
            <person name="Sanderfoot A."/>
            <person name="Schween G."/>
            <person name="Shiu S.-H."/>
            <person name="Stueber K."/>
            <person name="Theodoulou F.L."/>
            <person name="Tu H."/>
            <person name="Van de Peer Y."/>
            <person name="Verrier P.J."/>
            <person name="Waters E."/>
            <person name="Wood A."/>
            <person name="Yang L."/>
            <person name="Cove D."/>
            <person name="Cuming A."/>
            <person name="Hasebe M."/>
            <person name="Lucas S."/>
            <person name="Mishler D.B."/>
            <person name="Reski R."/>
            <person name="Grigoriev I."/>
            <person name="Quatrano R.S."/>
            <person name="Boore J.L."/>
        </authorList>
    </citation>
    <scope>NUCLEOTIDE SEQUENCE [LARGE SCALE GENOMIC DNA]</scope>
    <source>
        <strain evidence="3 4">cv. Gransden 2004</strain>
    </source>
</reference>
<reference evidence="3" key="3">
    <citation type="submission" date="2020-12" db="UniProtKB">
        <authorList>
            <consortium name="EnsemblPlants"/>
        </authorList>
    </citation>
    <scope>IDENTIFICATION</scope>
</reference>
<protein>
    <submittedName>
        <fullName evidence="2 3">Uncharacterized protein</fullName>
    </submittedName>
</protein>
<gene>
    <name evidence="2" type="ORF">PHYPA_016446</name>
</gene>